<organism evidence="1 2">
    <name type="scientific">Trifolium medium</name>
    <dbReference type="NCBI Taxonomy" id="97028"/>
    <lineage>
        <taxon>Eukaryota</taxon>
        <taxon>Viridiplantae</taxon>
        <taxon>Streptophyta</taxon>
        <taxon>Embryophyta</taxon>
        <taxon>Tracheophyta</taxon>
        <taxon>Spermatophyta</taxon>
        <taxon>Magnoliopsida</taxon>
        <taxon>eudicotyledons</taxon>
        <taxon>Gunneridae</taxon>
        <taxon>Pentapetalae</taxon>
        <taxon>rosids</taxon>
        <taxon>fabids</taxon>
        <taxon>Fabales</taxon>
        <taxon>Fabaceae</taxon>
        <taxon>Papilionoideae</taxon>
        <taxon>50 kb inversion clade</taxon>
        <taxon>NPAAA clade</taxon>
        <taxon>Hologalegina</taxon>
        <taxon>IRL clade</taxon>
        <taxon>Trifolieae</taxon>
        <taxon>Trifolium</taxon>
    </lineage>
</organism>
<dbReference type="AlphaFoldDB" id="A0A392WGL0"/>
<reference evidence="1 2" key="1">
    <citation type="journal article" date="2018" name="Front. Plant Sci.">
        <title>Red Clover (Trifolium pratense) and Zigzag Clover (T. medium) - A Picture of Genomic Similarities and Differences.</title>
        <authorList>
            <person name="Dluhosova J."/>
            <person name="Istvanek J."/>
            <person name="Nedelnik J."/>
            <person name="Repkova J."/>
        </authorList>
    </citation>
    <scope>NUCLEOTIDE SEQUENCE [LARGE SCALE GENOMIC DNA]</scope>
    <source>
        <strain evidence="2">cv. 10/8</strain>
        <tissue evidence="1">Leaf</tissue>
    </source>
</reference>
<protein>
    <submittedName>
        <fullName evidence="1">Uncharacterized protein</fullName>
    </submittedName>
</protein>
<accession>A0A392WGL0</accession>
<feature type="non-terminal residue" evidence="1">
    <location>
        <position position="1"/>
    </location>
</feature>
<keyword evidence="2" id="KW-1185">Reference proteome</keyword>
<dbReference type="EMBL" id="LXQA011445013">
    <property type="protein sequence ID" value="MCI97485.1"/>
    <property type="molecule type" value="Genomic_DNA"/>
</dbReference>
<sequence length="56" mass="6180">SGLEVSVGAQYDEGFLFALDHVRVLFPDLDEQRLAEADAMKKIEDGKLVAYVPPSE</sequence>
<dbReference type="Proteomes" id="UP000265520">
    <property type="component" value="Unassembled WGS sequence"/>
</dbReference>
<name>A0A392WGL0_9FABA</name>
<evidence type="ECO:0000313" key="2">
    <source>
        <dbReference type="Proteomes" id="UP000265520"/>
    </source>
</evidence>
<evidence type="ECO:0000313" key="1">
    <source>
        <dbReference type="EMBL" id="MCI97485.1"/>
    </source>
</evidence>
<comment type="caution">
    <text evidence="1">The sequence shown here is derived from an EMBL/GenBank/DDBJ whole genome shotgun (WGS) entry which is preliminary data.</text>
</comment>
<proteinExistence type="predicted"/>